<dbReference type="GO" id="GO:0008113">
    <property type="term" value="F:peptide-methionine (S)-S-oxide reductase activity"/>
    <property type="evidence" value="ECO:0007669"/>
    <property type="project" value="UniProtKB-UniRule"/>
</dbReference>
<dbReference type="InterPro" id="IPR036509">
    <property type="entry name" value="Met_Sox_Rdtase_MsrA_sf"/>
</dbReference>
<name>A0A8J3F635_9BURK</name>
<dbReference type="EMBL" id="BMDI01000001">
    <property type="protein sequence ID" value="GGI18561.1"/>
    <property type="molecule type" value="Genomic_DNA"/>
</dbReference>
<feature type="domain" description="Peptide methionine sulphoxide reductase MsrA" evidence="5">
    <location>
        <begin position="6"/>
        <end position="155"/>
    </location>
</feature>
<keyword evidence="1 4" id="KW-0560">Oxidoreductase</keyword>
<dbReference type="InterPro" id="IPR002569">
    <property type="entry name" value="Met_Sox_Rdtase_MsrA_dom"/>
</dbReference>
<comment type="function">
    <text evidence="4">Has an important function as a repair enzyme for proteins that have been inactivated by oxidation. Catalyzes the reversible oxidation-reduction of methionine sulfoxide in proteins to methionine.</text>
</comment>
<feature type="active site" evidence="4">
    <location>
        <position position="12"/>
    </location>
</feature>
<comment type="catalytic activity">
    <reaction evidence="3 4">
        <text>[thioredoxin]-disulfide + L-methionine + H2O = L-methionine (S)-S-oxide + [thioredoxin]-dithiol</text>
        <dbReference type="Rhea" id="RHEA:19993"/>
        <dbReference type="Rhea" id="RHEA-COMP:10698"/>
        <dbReference type="Rhea" id="RHEA-COMP:10700"/>
        <dbReference type="ChEBI" id="CHEBI:15377"/>
        <dbReference type="ChEBI" id="CHEBI:29950"/>
        <dbReference type="ChEBI" id="CHEBI:50058"/>
        <dbReference type="ChEBI" id="CHEBI:57844"/>
        <dbReference type="ChEBI" id="CHEBI:58772"/>
        <dbReference type="EC" id="1.8.4.11"/>
    </reaction>
</comment>
<reference evidence="7" key="1">
    <citation type="journal article" date="2019" name="Int. J. Syst. Evol. Microbiol.">
        <title>The Global Catalogue of Microorganisms (GCM) 10K type strain sequencing project: providing services to taxonomists for standard genome sequencing and annotation.</title>
        <authorList>
            <consortium name="The Broad Institute Genomics Platform"/>
            <consortium name="The Broad Institute Genome Sequencing Center for Infectious Disease"/>
            <person name="Wu L."/>
            <person name="Ma J."/>
        </authorList>
    </citation>
    <scope>NUCLEOTIDE SEQUENCE [LARGE SCALE GENOMIC DNA]</scope>
    <source>
        <strain evidence="7">CCM 2767</strain>
    </source>
</reference>
<dbReference type="AlphaFoldDB" id="A0A8J3F635"/>
<dbReference type="PANTHER" id="PTHR43774">
    <property type="entry name" value="PEPTIDE METHIONINE SULFOXIDE REDUCTASE"/>
    <property type="match status" value="1"/>
</dbReference>
<dbReference type="HAMAP" id="MF_01401">
    <property type="entry name" value="MsrA"/>
    <property type="match status" value="1"/>
</dbReference>
<organism evidence="6 7">
    <name type="scientific">Oxalicibacterium faecigallinarum</name>
    <dbReference type="NCBI Taxonomy" id="573741"/>
    <lineage>
        <taxon>Bacteria</taxon>
        <taxon>Pseudomonadati</taxon>
        <taxon>Pseudomonadota</taxon>
        <taxon>Betaproteobacteria</taxon>
        <taxon>Burkholderiales</taxon>
        <taxon>Oxalobacteraceae</taxon>
        <taxon>Oxalicibacterium</taxon>
    </lineage>
</organism>
<dbReference type="NCBIfam" id="TIGR00401">
    <property type="entry name" value="msrA"/>
    <property type="match status" value="1"/>
</dbReference>
<evidence type="ECO:0000256" key="2">
    <source>
        <dbReference type="ARBA" id="ARBA00047806"/>
    </source>
</evidence>
<dbReference type="Proteomes" id="UP000642180">
    <property type="component" value="Unassembled WGS sequence"/>
</dbReference>
<comment type="caution">
    <text evidence="6">The sequence shown here is derived from an EMBL/GenBank/DDBJ whole genome shotgun (WGS) entry which is preliminary data.</text>
</comment>
<dbReference type="Gene3D" id="3.30.1060.10">
    <property type="entry name" value="Peptide methionine sulphoxide reductase MsrA"/>
    <property type="match status" value="1"/>
</dbReference>
<evidence type="ECO:0000256" key="1">
    <source>
        <dbReference type="ARBA" id="ARBA00023002"/>
    </source>
</evidence>
<evidence type="ECO:0000256" key="3">
    <source>
        <dbReference type="ARBA" id="ARBA00048782"/>
    </source>
</evidence>
<dbReference type="PANTHER" id="PTHR43774:SF1">
    <property type="entry name" value="PEPTIDE METHIONINE SULFOXIDE REDUCTASE MSRA 2"/>
    <property type="match status" value="1"/>
</dbReference>
<dbReference type="Pfam" id="PF01625">
    <property type="entry name" value="PMSR"/>
    <property type="match status" value="1"/>
</dbReference>
<comment type="similarity">
    <text evidence="4">Belongs to the MsrA Met sulfoxide reductase family.</text>
</comment>
<evidence type="ECO:0000256" key="4">
    <source>
        <dbReference type="HAMAP-Rule" id="MF_01401"/>
    </source>
</evidence>
<dbReference type="SUPFAM" id="SSF55068">
    <property type="entry name" value="Peptide methionine sulfoxide reductase"/>
    <property type="match status" value="1"/>
</dbReference>
<evidence type="ECO:0000259" key="5">
    <source>
        <dbReference type="Pfam" id="PF01625"/>
    </source>
</evidence>
<sequence>MVTEMATLGGGCFWCTEAVFQQLKGVQTVESGYTGGEIAHPTYEQICEGTTGHAEVVQLTFDPAVITFREILEVFFTIHDPTTLNRQGNDVGTQYRSVIYYHSPEQEDVAKHVIAEMANVWDAPIVTELSPIGTYYKAEDYHQNFFRQNPMQGYCAFVVAPKVSKFRQTFADKVRK</sequence>
<dbReference type="RefSeq" id="WP_188380586.1">
    <property type="nucleotide sequence ID" value="NZ_BMDI01000001.1"/>
</dbReference>
<dbReference type="EC" id="1.8.4.11" evidence="4"/>
<evidence type="ECO:0000313" key="7">
    <source>
        <dbReference type="Proteomes" id="UP000642180"/>
    </source>
</evidence>
<keyword evidence="7" id="KW-1185">Reference proteome</keyword>
<gene>
    <name evidence="4 6" type="primary">msrA</name>
    <name evidence="6" type="ORF">GCM10008066_14640</name>
</gene>
<accession>A0A8J3F635</accession>
<proteinExistence type="inferred from homology"/>
<evidence type="ECO:0000313" key="6">
    <source>
        <dbReference type="EMBL" id="GGI18561.1"/>
    </source>
</evidence>
<protein>
    <recommendedName>
        <fullName evidence="4">Peptide methionine sulfoxide reductase MsrA</fullName>
        <shortName evidence="4">Protein-methionine-S-oxide reductase</shortName>
        <ecNumber evidence="4">1.8.4.11</ecNumber>
    </recommendedName>
    <alternativeName>
        <fullName evidence="4">Peptide-methionine (S)-S-oxide reductase</fullName>
        <shortName evidence="4">Peptide Met(O) reductase</shortName>
    </alternativeName>
</protein>
<comment type="catalytic activity">
    <reaction evidence="2 4">
        <text>L-methionyl-[protein] + [thioredoxin]-disulfide + H2O = L-methionyl-(S)-S-oxide-[protein] + [thioredoxin]-dithiol</text>
        <dbReference type="Rhea" id="RHEA:14217"/>
        <dbReference type="Rhea" id="RHEA-COMP:10698"/>
        <dbReference type="Rhea" id="RHEA-COMP:10700"/>
        <dbReference type="Rhea" id="RHEA-COMP:12313"/>
        <dbReference type="Rhea" id="RHEA-COMP:12315"/>
        <dbReference type="ChEBI" id="CHEBI:15377"/>
        <dbReference type="ChEBI" id="CHEBI:16044"/>
        <dbReference type="ChEBI" id="CHEBI:29950"/>
        <dbReference type="ChEBI" id="CHEBI:44120"/>
        <dbReference type="ChEBI" id="CHEBI:50058"/>
        <dbReference type="EC" id="1.8.4.11"/>
    </reaction>
</comment>